<dbReference type="GO" id="GO:0006506">
    <property type="term" value="P:GPI anchor biosynthetic process"/>
    <property type="evidence" value="ECO:0007669"/>
    <property type="project" value="UniProtKB-KW"/>
</dbReference>
<dbReference type="InterPro" id="IPR040039">
    <property type="entry name" value="PIGX"/>
</dbReference>
<keyword evidence="8 10" id="KW-0472">Membrane</keyword>
<evidence type="ECO:0000256" key="5">
    <source>
        <dbReference type="ARBA" id="ARBA00022692"/>
    </source>
</evidence>
<evidence type="ECO:0000256" key="4">
    <source>
        <dbReference type="ARBA" id="ARBA00022502"/>
    </source>
</evidence>
<keyword evidence="7 10" id="KW-1133">Transmembrane helix</keyword>
<keyword evidence="9" id="KW-0325">Glycoprotein</keyword>
<organism evidence="11 12">
    <name type="scientific">Paralvinella palmiformis</name>
    <dbReference type="NCBI Taxonomy" id="53620"/>
    <lineage>
        <taxon>Eukaryota</taxon>
        <taxon>Metazoa</taxon>
        <taxon>Spiralia</taxon>
        <taxon>Lophotrochozoa</taxon>
        <taxon>Annelida</taxon>
        <taxon>Polychaeta</taxon>
        <taxon>Sedentaria</taxon>
        <taxon>Canalipalpata</taxon>
        <taxon>Terebellida</taxon>
        <taxon>Terebelliformia</taxon>
        <taxon>Alvinellidae</taxon>
        <taxon>Paralvinella</taxon>
    </lineage>
</organism>
<keyword evidence="4 10" id="KW-0337">GPI-anchor biosynthesis</keyword>
<evidence type="ECO:0000256" key="2">
    <source>
        <dbReference type="ARBA" id="ARBA00004687"/>
    </source>
</evidence>
<protein>
    <recommendedName>
        <fullName evidence="10">Phosphatidylinositol-glycan biosynthesis class X protein</fullName>
    </recommendedName>
</protein>
<reference evidence="11" key="1">
    <citation type="journal article" date="2023" name="Mol. Biol. Evol.">
        <title>Third-Generation Sequencing Reveals the Adaptive Role of the Epigenome in Three Deep-Sea Polychaetes.</title>
        <authorList>
            <person name="Perez M."/>
            <person name="Aroh O."/>
            <person name="Sun Y."/>
            <person name="Lan Y."/>
            <person name="Juniper S.K."/>
            <person name="Young C.R."/>
            <person name="Angers B."/>
            <person name="Qian P.Y."/>
        </authorList>
    </citation>
    <scope>NUCLEOTIDE SEQUENCE</scope>
    <source>
        <strain evidence="11">P08H-3</strain>
    </source>
</reference>
<dbReference type="PANTHER" id="PTHR28650">
    <property type="entry name" value="PHOSPHATIDYLINOSITOL-GLYCAN BIOSYNTHESIS CLASS X PROTEIN"/>
    <property type="match status" value="1"/>
</dbReference>
<evidence type="ECO:0000256" key="9">
    <source>
        <dbReference type="ARBA" id="ARBA00023180"/>
    </source>
</evidence>
<feature type="transmembrane region" description="Helical" evidence="10">
    <location>
        <begin position="261"/>
        <end position="282"/>
    </location>
</feature>
<keyword evidence="12" id="KW-1185">Reference proteome</keyword>
<keyword evidence="6 10" id="KW-0256">Endoplasmic reticulum</keyword>
<proteinExistence type="inferred from homology"/>
<comment type="pathway">
    <text evidence="2 10">Glycolipid biosynthesis; glycosylphosphatidylinositol-anchor biosynthesis.</text>
</comment>
<dbReference type="AlphaFoldDB" id="A0AAD9K0D0"/>
<name>A0AAD9K0D0_9ANNE</name>
<dbReference type="SMART" id="SM00780">
    <property type="entry name" value="PIG-X"/>
    <property type="match status" value="1"/>
</dbReference>
<evidence type="ECO:0000256" key="1">
    <source>
        <dbReference type="ARBA" id="ARBA00004389"/>
    </source>
</evidence>
<comment type="caution">
    <text evidence="11">The sequence shown here is derived from an EMBL/GenBank/DDBJ whole genome shotgun (WGS) entry which is preliminary data.</text>
</comment>
<dbReference type="GO" id="GO:0005789">
    <property type="term" value="C:endoplasmic reticulum membrane"/>
    <property type="evidence" value="ECO:0007669"/>
    <property type="project" value="UniProtKB-SubCell"/>
</dbReference>
<dbReference type="EMBL" id="JAODUP010000115">
    <property type="protein sequence ID" value="KAK2161535.1"/>
    <property type="molecule type" value="Genomic_DNA"/>
</dbReference>
<evidence type="ECO:0000313" key="12">
    <source>
        <dbReference type="Proteomes" id="UP001208570"/>
    </source>
</evidence>
<evidence type="ECO:0000256" key="6">
    <source>
        <dbReference type="ARBA" id="ARBA00022824"/>
    </source>
</evidence>
<dbReference type="InterPro" id="IPR013233">
    <property type="entry name" value="PIG-X/PBN1"/>
</dbReference>
<dbReference type="PANTHER" id="PTHR28650:SF1">
    <property type="entry name" value="PHOSPHATIDYLINOSITOL-GLYCAN BIOSYNTHESIS CLASS X PROTEIN"/>
    <property type="match status" value="1"/>
</dbReference>
<sequence length="292" mass="32816">MLEFSMAPIIAAHNVANSIRILGLTALFILTLMWDTAVMSRKSDSLNSELYKQCFVKRTSVKVGFHRAFFLLHGVGVLARMAFSDTRDVTTIVILPEDLLKSSSEFNEKTVFIKEHIPPGMYVDLYQTKSAEDFGGPEVYSENDIDMEKPEHLSSPHNVQVFARLEKQGPYYHSSVTLPIHLRYHKPSAENSHEQIHLEAPEIYLMVSGDSLSDDQDYISGVCDSSAEKLCKWLKMSCIFEPEGGMLEFSVPVGQIDHVTIVASVTLSVTIFSTIFLAHSIVTKKQKLKKQQ</sequence>
<comment type="subcellular location">
    <subcellularLocation>
        <location evidence="1 10">Endoplasmic reticulum membrane</location>
        <topology evidence="1 10">Single-pass membrane protein</topology>
    </subcellularLocation>
</comment>
<evidence type="ECO:0000313" key="11">
    <source>
        <dbReference type="EMBL" id="KAK2161535.1"/>
    </source>
</evidence>
<evidence type="ECO:0000256" key="8">
    <source>
        <dbReference type="ARBA" id="ARBA00023136"/>
    </source>
</evidence>
<dbReference type="Pfam" id="PF08320">
    <property type="entry name" value="PIG-X"/>
    <property type="match status" value="1"/>
</dbReference>
<gene>
    <name evidence="11" type="ORF">LSH36_115g13080</name>
</gene>
<comment type="similarity">
    <text evidence="3 10">Belongs to the PIGX family.</text>
</comment>
<keyword evidence="5 10" id="KW-0812">Transmembrane</keyword>
<evidence type="ECO:0000256" key="7">
    <source>
        <dbReference type="ARBA" id="ARBA00022989"/>
    </source>
</evidence>
<accession>A0AAD9K0D0</accession>
<comment type="function">
    <text evidence="10">Stabilizing subunit of the glycosylphosphatidylinositol-mannosyltransferase I complex which catalyzes the transfer of the first mannose, via an alpha-1,4 bond from a dolichol-phosphate-mannose (Dol-P-Man) to the glucosaminyl acyl phosphatidylinositol (GlcN-(acyl)PI) intermediate to generate alpha-D-Man-(1-&gt;4)-alpha-D-GlcN-(1-&gt;6)-(1-radyl,2-acyl-sn-glycero-3-phospho)-2-acyl-inositol and participates in the sixth step of the glycosylphosphatidylinositol-anchor biosynthesis. Probably acts by stabilizing the mannosyltransferase PIGM.</text>
</comment>
<evidence type="ECO:0000256" key="3">
    <source>
        <dbReference type="ARBA" id="ARBA00010345"/>
    </source>
</evidence>
<evidence type="ECO:0000256" key="10">
    <source>
        <dbReference type="RuleBase" id="RU366056"/>
    </source>
</evidence>
<dbReference type="Proteomes" id="UP001208570">
    <property type="component" value="Unassembled WGS sequence"/>
</dbReference>